<name>A0A813GPJ2_POLGL</name>
<comment type="caution">
    <text evidence="1">The sequence shown here is derived from an EMBL/GenBank/DDBJ whole genome shotgun (WGS) entry which is preliminary data.</text>
</comment>
<dbReference type="SUPFAM" id="SSF53383">
    <property type="entry name" value="PLP-dependent transferases"/>
    <property type="match status" value="1"/>
</dbReference>
<accession>A0A813GPJ2</accession>
<dbReference type="InterPro" id="IPR000653">
    <property type="entry name" value="DegT/StrS_aminotransferase"/>
</dbReference>
<evidence type="ECO:0000313" key="1">
    <source>
        <dbReference type="EMBL" id="CAE8624562.1"/>
    </source>
</evidence>
<protein>
    <submittedName>
        <fullName evidence="1">Uncharacterized protein</fullName>
    </submittedName>
</protein>
<feature type="non-terminal residue" evidence="1">
    <location>
        <position position="1"/>
    </location>
</feature>
<sequence length="108" mass="12206">DVNARGEINIYWVYAVELLPEVAADAEEAMQKMADAKIGTRPFFWPMHEQPVFQRMGLFKGQSFPVAERIARRGFYIPSGGLGLTDEDCREVAQRVRSVMEVLVVQSS</sequence>
<proteinExistence type="predicted"/>
<dbReference type="Pfam" id="PF01041">
    <property type="entry name" value="DegT_DnrJ_EryC1"/>
    <property type="match status" value="1"/>
</dbReference>
<reference evidence="1" key="1">
    <citation type="submission" date="2021-02" db="EMBL/GenBank/DDBJ databases">
        <authorList>
            <person name="Dougan E. K."/>
            <person name="Rhodes N."/>
            <person name="Thang M."/>
            <person name="Chan C."/>
        </authorList>
    </citation>
    <scope>NUCLEOTIDE SEQUENCE</scope>
</reference>
<dbReference type="InterPro" id="IPR015424">
    <property type="entry name" value="PyrdxlP-dep_Trfase"/>
</dbReference>
<evidence type="ECO:0000313" key="2">
    <source>
        <dbReference type="Proteomes" id="UP000654075"/>
    </source>
</evidence>
<dbReference type="AlphaFoldDB" id="A0A813GPJ2"/>
<organism evidence="1 2">
    <name type="scientific">Polarella glacialis</name>
    <name type="common">Dinoflagellate</name>
    <dbReference type="NCBI Taxonomy" id="89957"/>
    <lineage>
        <taxon>Eukaryota</taxon>
        <taxon>Sar</taxon>
        <taxon>Alveolata</taxon>
        <taxon>Dinophyceae</taxon>
        <taxon>Suessiales</taxon>
        <taxon>Suessiaceae</taxon>
        <taxon>Polarella</taxon>
    </lineage>
</organism>
<dbReference type="Gene3D" id="3.90.1150.10">
    <property type="entry name" value="Aspartate Aminotransferase, domain 1"/>
    <property type="match status" value="1"/>
</dbReference>
<gene>
    <name evidence="1" type="ORF">PGLA1383_LOCUS41673</name>
</gene>
<dbReference type="OrthoDB" id="410821at2759"/>
<dbReference type="EMBL" id="CAJNNV010028422">
    <property type="protein sequence ID" value="CAE8624562.1"/>
    <property type="molecule type" value="Genomic_DNA"/>
</dbReference>
<dbReference type="Proteomes" id="UP000654075">
    <property type="component" value="Unassembled WGS sequence"/>
</dbReference>
<dbReference type="InterPro" id="IPR015422">
    <property type="entry name" value="PyrdxlP-dep_Trfase_small"/>
</dbReference>
<keyword evidence="2" id="KW-1185">Reference proteome</keyword>